<evidence type="ECO:0000313" key="1">
    <source>
        <dbReference type="EMBL" id="RAI77394.1"/>
    </source>
</evidence>
<dbReference type="InterPro" id="IPR015943">
    <property type="entry name" value="WD40/YVTN_repeat-like_dom_sf"/>
</dbReference>
<dbReference type="Pfam" id="PF07494">
    <property type="entry name" value="Reg_prop"/>
    <property type="match status" value="1"/>
</dbReference>
<organism evidence="1 2">
    <name type="scientific">Spirosoma telluris</name>
    <dbReference type="NCBI Taxonomy" id="2183553"/>
    <lineage>
        <taxon>Bacteria</taxon>
        <taxon>Pseudomonadati</taxon>
        <taxon>Bacteroidota</taxon>
        <taxon>Cytophagia</taxon>
        <taxon>Cytophagales</taxon>
        <taxon>Cytophagaceae</taxon>
        <taxon>Spirosoma</taxon>
    </lineage>
</organism>
<evidence type="ECO:0008006" key="3">
    <source>
        <dbReference type="Google" id="ProtNLM"/>
    </source>
</evidence>
<name>A0A327NU82_9BACT</name>
<dbReference type="InterPro" id="IPR011110">
    <property type="entry name" value="Reg_prop"/>
</dbReference>
<comment type="caution">
    <text evidence="1">The sequence shown here is derived from an EMBL/GenBank/DDBJ whole genome shotgun (WGS) entry which is preliminary data.</text>
</comment>
<keyword evidence="2" id="KW-1185">Reference proteome</keyword>
<dbReference type="Gene3D" id="2.130.10.10">
    <property type="entry name" value="YVTN repeat-like/Quinoprotein amine dehydrogenase"/>
    <property type="match status" value="2"/>
</dbReference>
<dbReference type="RefSeq" id="WP_111347995.1">
    <property type="nucleotide sequence ID" value="NZ_QLII01000001.1"/>
</dbReference>
<dbReference type="AlphaFoldDB" id="A0A327NU82"/>
<dbReference type="OrthoDB" id="9806995at2"/>
<dbReference type="EMBL" id="QLII01000001">
    <property type="protein sequence ID" value="RAI77394.1"/>
    <property type="molecule type" value="Genomic_DNA"/>
</dbReference>
<evidence type="ECO:0000313" key="2">
    <source>
        <dbReference type="Proteomes" id="UP000249016"/>
    </source>
</evidence>
<proteinExistence type="predicted"/>
<dbReference type="SUPFAM" id="SSF63829">
    <property type="entry name" value="Calcium-dependent phosphotriesterase"/>
    <property type="match status" value="1"/>
</dbReference>
<accession>A0A327NU82</accession>
<gene>
    <name evidence="1" type="ORF">HMF3257_30320</name>
</gene>
<dbReference type="Proteomes" id="UP000249016">
    <property type="component" value="Unassembled WGS sequence"/>
</dbReference>
<protein>
    <recommendedName>
        <fullName evidence="3">Hybrid sensor histidine kinase/response regulator</fullName>
    </recommendedName>
</protein>
<reference evidence="1 2" key="1">
    <citation type="submission" date="2018-06" db="EMBL/GenBank/DDBJ databases">
        <title>Spirosoma sp. HMF3257 Genome sequencing and assembly.</title>
        <authorList>
            <person name="Kang H."/>
            <person name="Cha I."/>
            <person name="Kim H."/>
            <person name="Kang J."/>
            <person name="Joh K."/>
        </authorList>
    </citation>
    <scope>NUCLEOTIDE SEQUENCE [LARGE SCALE GENOMIC DNA]</scope>
    <source>
        <strain evidence="1 2">HMF3257</strain>
    </source>
</reference>
<sequence length="230" mass="26448">MNSVLIYYRQVVFVLILFLLTLITKNTVSVYGQASTLPQPEVITSKQGLPQAFVPAIVQDQQGFIWMATRDGLCRYDGKNFKVFQPTTDSTPGISSASLSALSLDKQGRIWVFSDLNDIDILDPLQEKFINFSREPFFKRQLGQDVIQTHYFDQKGQLWLSFRSSKIACIDPATRHLRQYQLRSSYSDYSAFAQDKQGTIWLSNREGLYRLDPLTDQFIKYPFPIMMSEA</sequence>